<dbReference type="PANTHER" id="PTHR23324">
    <property type="entry name" value="SEC14 RELATED PROTEIN"/>
    <property type="match status" value="1"/>
</dbReference>
<dbReference type="SMART" id="SM00516">
    <property type="entry name" value="SEC14"/>
    <property type="match status" value="1"/>
</dbReference>
<feature type="domain" description="CRAL-TRIO" evidence="1">
    <location>
        <begin position="89"/>
        <end position="264"/>
    </location>
</feature>
<dbReference type="PANTHER" id="PTHR23324:SF83">
    <property type="entry name" value="SEC14-LIKE PROTEIN 2"/>
    <property type="match status" value="1"/>
</dbReference>
<dbReference type="InterPro" id="IPR036273">
    <property type="entry name" value="CRAL/TRIO_N_dom_sf"/>
</dbReference>
<dbReference type="SUPFAM" id="SSF52087">
    <property type="entry name" value="CRAL/TRIO domain"/>
    <property type="match status" value="1"/>
</dbReference>
<dbReference type="Gene3D" id="2.60.120.680">
    <property type="entry name" value="GOLD domain"/>
    <property type="match status" value="1"/>
</dbReference>
<dbReference type="SUPFAM" id="SSF101576">
    <property type="entry name" value="Supernatant protein factor (SPF), C-terminal domain"/>
    <property type="match status" value="1"/>
</dbReference>
<evidence type="ECO:0000313" key="2">
    <source>
        <dbReference type="EMBL" id="KAG8190025.1"/>
    </source>
</evidence>
<dbReference type="SUPFAM" id="SSF46938">
    <property type="entry name" value="CRAL/TRIO N-terminal domain"/>
    <property type="match status" value="1"/>
</dbReference>
<keyword evidence="3" id="KW-1185">Reference proteome</keyword>
<dbReference type="EMBL" id="JAFNEN010000196">
    <property type="protein sequence ID" value="KAG8190025.1"/>
    <property type="molecule type" value="Genomic_DNA"/>
</dbReference>
<dbReference type="CDD" id="cd00170">
    <property type="entry name" value="SEC14"/>
    <property type="match status" value="1"/>
</dbReference>
<dbReference type="Pfam" id="PF00650">
    <property type="entry name" value="CRAL_TRIO"/>
    <property type="match status" value="1"/>
</dbReference>
<accession>A0AAV6V2H8</accession>
<protein>
    <recommendedName>
        <fullName evidence="1">CRAL-TRIO domain-containing protein</fullName>
    </recommendedName>
</protein>
<reference evidence="2 3" key="1">
    <citation type="journal article" date="2022" name="Nat. Ecol. Evol.">
        <title>A masculinizing supergene underlies an exaggerated male reproductive morph in a spider.</title>
        <authorList>
            <person name="Hendrickx F."/>
            <person name="De Corte Z."/>
            <person name="Sonet G."/>
            <person name="Van Belleghem S.M."/>
            <person name="Kostlbacher S."/>
            <person name="Vangestel C."/>
        </authorList>
    </citation>
    <scope>NUCLEOTIDE SEQUENCE [LARGE SCALE GENOMIC DNA]</scope>
    <source>
        <strain evidence="2">W744_W776</strain>
    </source>
</reference>
<sequence length="426" mass="49452">MTAQTLSCELENSVSLKMAKGLTNTQQEALSEFRKNLSDILTHYDTDAVLLKWLRARNFHVRKAEVYFREFHAFKQVYQFDTIMETYRKPEIAEKYEYTSFLGLAKDGSIIRYCHIGKGDHNGFVMSMSTFSCVMYCSHILESDAILQRKENDRTGRPMNEITYIFDMDGFSVADIMHKIVFEMALDLMHDVQDYYPEVWGNIFVINVPPYFDTVFNFIKPILQLSVIKKLQVLSRESVAETLLKYIDDDVLPVFLGGKKVDSNNDPMCKEFLRFGGKVPKQYYLCNRTLLSPTDPEVKSLWIGPRYVHNHCIVSNKPGSTIKIEFRTENGSIHLKILFRKMDGDKADVPSADEYLNERDEKTNVLLVSPGMRIQSHVSHVDETCKTPWPGIYIFRFDNGHSWFGSRRLIYRIRMIEPESDFVIVP</sequence>
<dbReference type="Proteomes" id="UP000827092">
    <property type="component" value="Unassembled WGS sequence"/>
</dbReference>
<evidence type="ECO:0000259" key="1">
    <source>
        <dbReference type="PROSITE" id="PS50191"/>
    </source>
</evidence>
<dbReference type="Gene3D" id="3.40.525.10">
    <property type="entry name" value="CRAL-TRIO lipid binding domain"/>
    <property type="match status" value="1"/>
</dbReference>
<gene>
    <name evidence="2" type="ORF">JTE90_000120</name>
</gene>
<dbReference type="AlphaFoldDB" id="A0AAV6V2H8"/>
<dbReference type="InterPro" id="IPR001251">
    <property type="entry name" value="CRAL-TRIO_dom"/>
</dbReference>
<name>A0AAV6V2H8_9ARAC</name>
<dbReference type="InterPro" id="IPR036865">
    <property type="entry name" value="CRAL-TRIO_dom_sf"/>
</dbReference>
<proteinExistence type="predicted"/>
<dbReference type="InterPro" id="IPR051064">
    <property type="entry name" value="SEC14/CRAL-TRIO_domain"/>
</dbReference>
<comment type="caution">
    <text evidence="2">The sequence shown here is derived from an EMBL/GenBank/DDBJ whole genome shotgun (WGS) entry which is preliminary data.</text>
</comment>
<dbReference type="InterPro" id="IPR036598">
    <property type="entry name" value="GOLD_dom_sf"/>
</dbReference>
<evidence type="ECO:0000313" key="3">
    <source>
        <dbReference type="Proteomes" id="UP000827092"/>
    </source>
</evidence>
<dbReference type="GO" id="GO:0005737">
    <property type="term" value="C:cytoplasm"/>
    <property type="evidence" value="ECO:0007669"/>
    <property type="project" value="TreeGrafter"/>
</dbReference>
<dbReference type="PROSITE" id="PS50191">
    <property type="entry name" value="CRAL_TRIO"/>
    <property type="match status" value="1"/>
</dbReference>
<organism evidence="2 3">
    <name type="scientific">Oedothorax gibbosus</name>
    <dbReference type="NCBI Taxonomy" id="931172"/>
    <lineage>
        <taxon>Eukaryota</taxon>
        <taxon>Metazoa</taxon>
        <taxon>Ecdysozoa</taxon>
        <taxon>Arthropoda</taxon>
        <taxon>Chelicerata</taxon>
        <taxon>Arachnida</taxon>
        <taxon>Araneae</taxon>
        <taxon>Araneomorphae</taxon>
        <taxon>Entelegynae</taxon>
        <taxon>Araneoidea</taxon>
        <taxon>Linyphiidae</taxon>
        <taxon>Erigoninae</taxon>
        <taxon>Oedothorax</taxon>
    </lineage>
</organism>